<proteinExistence type="predicted"/>
<evidence type="ECO:0000313" key="7">
    <source>
        <dbReference type="Proteomes" id="UP000007113"/>
    </source>
</evidence>
<feature type="compositionally biased region" description="Low complexity" evidence="2">
    <location>
        <begin position="541"/>
        <end position="553"/>
    </location>
</feature>
<evidence type="ECO:0000256" key="3">
    <source>
        <dbReference type="SAM" id="SignalP"/>
    </source>
</evidence>
<name>G8P112_GRAMM</name>
<dbReference type="PANTHER" id="PTHR33619:SF3">
    <property type="entry name" value="POLYSACCHARIDE EXPORT PROTEIN GFCE-RELATED"/>
    <property type="match status" value="1"/>
</dbReference>
<evidence type="ECO:0000256" key="2">
    <source>
        <dbReference type="SAM" id="MobiDB-lite"/>
    </source>
</evidence>
<feature type="domain" description="Soluble ligand binding" evidence="5">
    <location>
        <begin position="313"/>
        <end position="355"/>
    </location>
</feature>
<dbReference type="EMBL" id="CP003130">
    <property type="protein sequence ID" value="AEU36936.1"/>
    <property type="molecule type" value="Genomic_DNA"/>
</dbReference>
<evidence type="ECO:0000256" key="1">
    <source>
        <dbReference type="ARBA" id="ARBA00022729"/>
    </source>
</evidence>
<evidence type="ECO:0000259" key="4">
    <source>
        <dbReference type="Pfam" id="PF02563"/>
    </source>
</evidence>
<dbReference type="GO" id="GO:0015159">
    <property type="term" value="F:polysaccharide transmembrane transporter activity"/>
    <property type="evidence" value="ECO:0007669"/>
    <property type="project" value="InterPro"/>
</dbReference>
<feature type="compositionally biased region" description="Polar residues" evidence="2">
    <location>
        <begin position="506"/>
        <end position="519"/>
    </location>
</feature>
<organism evidence="6 7">
    <name type="scientific">Granulicella mallensis (strain ATCC BAA-1857 / DSM 23137 / MP5ACTX8)</name>
    <dbReference type="NCBI Taxonomy" id="682795"/>
    <lineage>
        <taxon>Bacteria</taxon>
        <taxon>Pseudomonadati</taxon>
        <taxon>Acidobacteriota</taxon>
        <taxon>Terriglobia</taxon>
        <taxon>Terriglobales</taxon>
        <taxon>Acidobacteriaceae</taxon>
        <taxon>Granulicella</taxon>
    </lineage>
</organism>
<dbReference type="InterPro" id="IPR003715">
    <property type="entry name" value="Poly_export_N"/>
</dbReference>
<feature type="compositionally biased region" description="Polar residues" evidence="2">
    <location>
        <begin position="87"/>
        <end position="103"/>
    </location>
</feature>
<dbReference type="Pfam" id="PF10531">
    <property type="entry name" value="SLBB"/>
    <property type="match status" value="2"/>
</dbReference>
<feature type="compositionally biased region" description="Polar residues" evidence="2">
    <location>
        <begin position="47"/>
        <end position="63"/>
    </location>
</feature>
<feature type="region of interest" description="Disordered" evidence="2">
    <location>
        <begin position="29"/>
        <end position="63"/>
    </location>
</feature>
<feature type="compositionally biased region" description="Low complexity" evidence="2">
    <location>
        <begin position="468"/>
        <end position="482"/>
    </location>
</feature>
<reference evidence="6 7" key="1">
    <citation type="submission" date="2011-11" db="EMBL/GenBank/DDBJ databases">
        <title>Complete sequence of Granulicella mallensis MP5ACTX8.</title>
        <authorList>
            <consortium name="US DOE Joint Genome Institute"/>
            <person name="Lucas S."/>
            <person name="Copeland A."/>
            <person name="Lapidus A."/>
            <person name="Cheng J.-F."/>
            <person name="Goodwin L."/>
            <person name="Pitluck S."/>
            <person name="Peters L."/>
            <person name="Lu M."/>
            <person name="Detter J.C."/>
            <person name="Han C."/>
            <person name="Tapia R."/>
            <person name="Land M."/>
            <person name="Hauser L."/>
            <person name="Kyrpides N."/>
            <person name="Ivanova N."/>
            <person name="Mikhailova N."/>
            <person name="Pagani I."/>
            <person name="Rawat S."/>
            <person name="Mannisto M."/>
            <person name="Haggblom M."/>
            <person name="Woyke T."/>
        </authorList>
    </citation>
    <scope>NUCLEOTIDE SEQUENCE [LARGE SCALE GENOMIC DNA]</scope>
    <source>
        <strain evidence="7">ATCC BAA-1857 / DSM 23137 / MP5ACTX8</strain>
    </source>
</reference>
<feature type="region of interest" description="Disordered" evidence="2">
    <location>
        <begin position="87"/>
        <end position="113"/>
    </location>
</feature>
<feature type="compositionally biased region" description="Polar residues" evidence="2">
    <location>
        <begin position="530"/>
        <end position="540"/>
    </location>
</feature>
<feature type="domain" description="Polysaccharide export protein N-terminal" evidence="4">
    <location>
        <begin position="147"/>
        <end position="220"/>
    </location>
</feature>
<dbReference type="AlphaFoldDB" id="G8P112"/>
<feature type="chain" id="PRO_5003512296" evidence="3">
    <location>
        <begin position="27"/>
        <end position="903"/>
    </location>
</feature>
<dbReference type="HOGENOM" id="CLU_011447_2_1_0"/>
<dbReference type="eggNOG" id="COG1596">
    <property type="taxonomic scope" value="Bacteria"/>
</dbReference>
<feature type="signal peptide" evidence="3">
    <location>
        <begin position="1"/>
        <end position="26"/>
    </location>
</feature>
<evidence type="ECO:0000313" key="6">
    <source>
        <dbReference type="EMBL" id="AEU36936.1"/>
    </source>
</evidence>
<keyword evidence="1 3" id="KW-0732">Signal</keyword>
<protein>
    <submittedName>
        <fullName evidence="6">Polysaccharide export protein</fullName>
    </submittedName>
</protein>
<keyword evidence="7" id="KW-1185">Reference proteome</keyword>
<gene>
    <name evidence="6" type="ordered locus">AciX8_2626</name>
</gene>
<dbReference type="Pfam" id="PF02563">
    <property type="entry name" value="Poly_export"/>
    <property type="match status" value="1"/>
</dbReference>
<dbReference type="InterPro" id="IPR019554">
    <property type="entry name" value="Soluble_ligand-bd"/>
</dbReference>
<evidence type="ECO:0000259" key="5">
    <source>
        <dbReference type="Pfam" id="PF10531"/>
    </source>
</evidence>
<dbReference type="PANTHER" id="PTHR33619">
    <property type="entry name" value="POLYSACCHARIDE EXPORT PROTEIN GFCE-RELATED"/>
    <property type="match status" value="1"/>
</dbReference>
<accession>G8P112</accession>
<feature type="region of interest" description="Disordered" evidence="2">
    <location>
        <begin position="450"/>
        <end position="580"/>
    </location>
</feature>
<feature type="domain" description="Soluble ligand binding" evidence="5">
    <location>
        <begin position="228"/>
        <end position="277"/>
    </location>
</feature>
<feature type="compositionally biased region" description="Low complexity" evidence="2">
    <location>
        <begin position="31"/>
        <end position="46"/>
    </location>
</feature>
<dbReference type="STRING" id="682795.AciX8_2626"/>
<dbReference type="Gene3D" id="3.30.1950.10">
    <property type="entry name" value="wza like domain"/>
    <property type="match status" value="1"/>
</dbReference>
<dbReference type="KEGG" id="gma:AciX8_2626"/>
<dbReference type="Proteomes" id="UP000007113">
    <property type="component" value="Chromosome"/>
</dbReference>
<dbReference type="InterPro" id="IPR049712">
    <property type="entry name" value="Poly_export"/>
</dbReference>
<sequence length="903" mass="98541" precursor="true">MFRISTFRFIPLLSVVLLFPALSALAQNSQPCANPSSPDCSNNSSSQYGDTVNPAQNGSIVPDNSQTLQTQRQSQLQNNQLYIDSAGNTRNRQSSDLNRQNNFFPPDRPTDMQRLTQASTGEQLSIFGRDLFQRAPSTFAPVDQIPAMSDYIVGPGDEILLRLWGPESFNGQLTVDSSGSIYVPEVGAIHVAGLRIDQLQSQISSDIRHTFRNFNLSVDLGHLRSIQVYVVGEARRPGVYTVSSLSTVLNVLFVAGGPNVQGSLRHIEVRRDGKVAGELDLYDLLLKGDKTQDLRLQPNDTIFIPPVGPQAALAGSVHHPAIYELRGETTIGDLLKLAGGLTPTGSTTQLSLERVENDHSRAAVTVNIDDAGRAMALRDGDVLFVNHITSAYQQSVTIRGNLANPGRFPWHPGMRLSDIIPDRKSLLTNNYWRQRNRLGVPTPLFEPLRPSQEYSWGKPQLPTRQNRTSTSSSSLSSSSSSSQRLNTINQFPPLPQPGEDEDSTTLDRSQGSNVGNQNTDDQDAEDQELAGNTNVQNRGTGSNSGSNASLPSSDRMITRGSLAEEQQAAGSPSVANVGPINTIKIPAPEIDWSYAVIERLNPDTLKSSLVPFNLEKLVQGHDPAQNLELQPGDIVTILSQADVHVPQDERTKYVRLEGEFAGAGVYSVGPNETLDELVRRAGGLTSKAYLYGSSFTRESARIFQQQRLDEYVSSLAISMQRASAVRSASSSGTVVDPNALYEERDTIAQLRKLRATGRVVLEFRPDSSGINNIPAIPLEDGDVFRIPSRPLTVSVIGAVYGQNVFLYDSKRRVEDYVLLAGKPNSIADSKHAFIIRADGSVFSRQRAKGTWKNSFDATEINPGDSIVIPEKPIQASLIKQVIDYSQIFSQFALGAAAVTVIKQ</sequence>
<dbReference type="Gene3D" id="3.10.560.10">
    <property type="entry name" value="Outer membrane lipoprotein wza domain like"/>
    <property type="match status" value="4"/>
</dbReference>